<name>A0A401RM41_CHIPU</name>
<comment type="caution">
    <text evidence="4">The sequence shown here is derived from an EMBL/GenBank/DDBJ whole genome shotgun (WGS) entry which is preliminary data.</text>
</comment>
<dbReference type="Proteomes" id="UP000287033">
    <property type="component" value="Unassembled WGS sequence"/>
</dbReference>
<sequence>MSSHWLLLNLTYAVEKGELLFGLQPDLVQGRKGFVEQFLTYLNNVFFPQHDTTLVALQMALNVYSGTIPSYASCHMFELYQEDDGSFTLDMYFRNDTRTEPHLLVLPSCSEHCPLETFIQNTKDLISDNRDEECKFTSPAPSSIQTERIVIAVLSVCLLLLILMLIALYCFWKRKTHHHRVPSNSEELA</sequence>
<organism evidence="4 5">
    <name type="scientific">Chiloscyllium punctatum</name>
    <name type="common">Brownbanded bambooshark</name>
    <name type="synonym">Hemiscyllium punctatum</name>
    <dbReference type="NCBI Taxonomy" id="137246"/>
    <lineage>
        <taxon>Eukaryota</taxon>
        <taxon>Metazoa</taxon>
        <taxon>Chordata</taxon>
        <taxon>Craniata</taxon>
        <taxon>Vertebrata</taxon>
        <taxon>Chondrichthyes</taxon>
        <taxon>Elasmobranchii</taxon>
        <taxon>Galeomorphii</taxon>
        <taxon>Galeoidea</taxon>
        <taxon>Orectolobiformes</taxon>
        <taxon>Hemiscylliidae</taxon>
        <taxon>Chiloscyllium</taxon>
    </lineage>
</organism>
<keyword evidence="1" id="KW-0378">Hydrolase</keyword>
<keyword evidence="3" id="KW-1133">Transmembrane helix</keyword>
<gene>
    <name evidence="4" type="ORF">chiPu_0018242</name>
</gene>
<evidence type="ECO:0000313" key="5">
    <source>
        <dbReference type="Proteomes" id="UP000287033"/>
    </source>
</evidence>
<protein>
    <submittedName>
        <fullName evidence="4">Uncharacterized protein</fullName>
    </submittedName>
</protein>
<keyword evidence="2" id="KW-0325">Glycoprotein</keyword>
<dbReference type="SUPFAM" id="SSF53254">
    <property type="entry name" value="Phosphoglycerate mutase-like"/>
    <property type="match status" value="1"/>
</dbReference>
<evidence type="ECO:0000313" key="4">
    <source>
        <dbReference type="EMBL" id="GCC19166.1"/>
    </source>
</evidence>
<keyword evidence="5" id="KW-1185">Reference proteome</keyword>
<dbReference type="Gene3D" id="3.40.50.1240">
    <property type="entry name" value="Phosphoglycerate mutase-like"/>
    <property type="match status" value="1"/>
</dbReference>
<dbReference type="GO" id="GO:0005764">
    <property type="term" value="C:lysosome"/>
    <property type="evidence" value="ECO:0007669"/>
    <property type="project" value="TreeGrafter"/>
</dbReference>
<dbReference type="STRING" id="137246.A0A401RM41"/>
<dbReference type="GO" id="GO:0003993">
    <property type="term" value="F:acid phosphatase activity"/>
    <property type="evidence" value="ECO:0007669"/>
    <property type="project" value="TreeGrafter"/>
</dbReference>
<keyword evidence="3" id="KW-0812">Transmembrane</keyword>
<dbReference type="AlphaFoldDB" id="A0A401RM41"/>
<dbReference type="OrthoDB" id="258392at2759"/>
<feature type="transmembrane region" description="Helical" evidence="3">
    <location>
        <begin position="149"/>
        <end position="172"/>
    </location>
</feature>
<dbReference type="InterPro" id="IPR029033">
    <property type="entry name" value="His_PPase_superfam"/>
</dbReference>
<evidence type="ECO:0000256" key="1">
    <source>
        <dbReference type="ARBA" id="ARBA00022801"/>
    </source>
</evidence>
<dbReference type="PANTHER" id="PTHR11567">
    <property type="entry name" value="ACID PHOSPHATASE-RELATED"/>
    <property type="match status" value="1"/>
</dbReference>
<dbReference type="InterPro" id="IPR050645">
    <property type="entry name" value="Histidine_acid_phosphatase"/>
</dbReference>
<evidence type="ECO:0000256" key="3">
    <source>
        <dbReference type="SAM" id="Phobius"/>
    </source>
</evidence>
<reference evidence="4 5" key="1">
    <citation type="journal article" date="2018" name="Nat. Ecol. Evol.">
        <title>Shark genomes provide insights into elasmobranch evolution and the origin of vertebrates.</title>
        <authorList>
            <person name="Hara Y"/>
            <person name="Yamaguchi K"/>
            <person name="Onimaru K"/>
            <person name="Kadota M"/>
            <person name="Koyanagi M"/>
            <person name="Keeley SD"/>
            <person name="Tatsumi K"/>
            <person name="Tanaka K"/>
            <person name="Motone F"/>
            <person name="Kageyama Y"/>
            <person name="Nozu R"/>
            <person name="Adachi N"/>
            <person name="Nishimura O"/>
            <person name="Nakagawa R"/>
            <person name="Tanegashima C"/>
            <person name="Kiyatake I"/>
            <person name="Matsumoto R"/>
            <person name="Murakumo K"/>
            <person name="Nishida K"/>
            <person name="Terakita A"/>
            <person name="Kuratani S"/>
            <person name="Sato K"/>
            <person name="Hyodo S Kuraku.S."/>
        </authorList>
    </citation>
    <scope>NUCLEOTIDE SEQUENCE [LARGE SCALE GENOMIC DNA]</scope>
</reference>
<keyword evidence="3" id="KW-0472">Membrane</keyword>
<proteinExistence type="predicted"/>
<evidence type="ECO:0000256" key="2">
    <source>
        <dbReference type="ARBA" id="ARBA00023180"/>
    </source>
</evidence>
<dbReference type="EMBL" id="BEZZ01001513">
    <property type="protein sequence ID" value="GCC19166.1"/>
    <property type="molecule type" value="Genomic_DNA"/>
</dbReference>
<accession>A0A401RM41</accession>
<dbReference type="GO" id="GO:0007040">
    <property type="term" value="P:lysosome organization"/>
    <property type="evidence" value="ECO:0007669"/>
    <property type="project" value="TreeGrafter"/>
</dbReference>
<dbReference type="PANTHER" id="PTHR11567:SF180">
    <property type="entry name" value="LYSOSOMAL ACID PHOSPHATASE"/>
    <property type="match status" value="1"/>
</dbReference>